<gene>
    <name evidence="1" type="ORF">POM88_033891</name>
</gene>
<dbReference type="EMBL" id="JAUIZM010000008">
    <property type="protein sequence ID" value="KAK1367799.1"/>
    <property type="molecule type" value="Genomic_DNA"/>
</dbReference>
<proteinExistence type="predicted"/>
<protein>
    <submittedName>
        <fullName evidence="1">Uncharacterized protein</fullName>
    </submittedName>
</protein>
<comment type="caution">
    <text evidence="1">The sequence shown here is derived from an EMBL/GenBank/DDBJ whole genome shotgun (WGS) entry which is preliminary data.</text>
</comment>
<name>A0AAD8HK95_9APIA</name>
<dbReference type="AlphaFoldDB" id="A0AAD8HK95"/>
<dbReference type="Proteomes" id="UP001237642">
    <property type="component" value="Unassembled WGS sequence"/>
</dbReference>
<reference evidence="1" key="2">
    <citation type="submission" date="2023-05" db="EMBL/GenBank/DDBJ databases">
        <authorList>
            <person name="Schelkunov M.I."/>
        </authorList>
    </citation>
    <scope>NUCLEOTIDE SEQUENCE</scope>
    <source>
        <strain evidence="1">Hsosn_3</strain>
        <tissue evidence="1">Leaf</tissue>
    </source>
</reference>
<reference evidence="1" key="1">
    <citation type="submission" date="2023-02" db="EMBL/GenBank/DDBJ databases">
        <title>Genome of toxic invasive species Heracleum sosnowskyi carries increased number of genes despite the absence of recent whole-genome duplications.</title>
        <authorList>
            <person name="Schelkunov M."/>
            <person name="Shtratnikova V."/>
            <person name="Makarenko M."/>
            <person name="Klepikova A."/>
            <person name="Omelchenko D."/>
            <person name="Novikova G."/>
            <person name="Obukhova E."/>
            <person name="Bogdanov V."/>
            <person name="Penin A."/>
            <person name="Logacheva M."/>
        </authorList>
    </citation>
    <scope>NUCLEOTIDE SEQUENCE</scope>
    <source>
        <strain evidence="1">Hsosn_3</strain>
        <tissue evidence="1">Leaf</tissue>
    </source>
</reference>
<organism evidence="1 2">
    <name type="scientific">Heracleum sosnowskyi</name>
    <dbReference type="NCBI Taxonomy" id="360622"/>
    <lineage>
        <taxon>Eukaryota</taxon>
        <taxon>Viridiplantae</taxon>
        <taxon>Streptophyta</taxon>
        <taxon>Embryophyta</taxon>
        <taxon>Tracheophyta</taxon>
        <taxon>Spermatophyta</taxon>
        <taxon>Magnoliopsida</taxon>
        <taxon>eudicotyledons</taxon>
        <taxon>Gunneridae</taxon>
        <taxon>Pentapetalae</taxon>
        <taxon>asterids</taxon>
        <taxon>campanulids</taxon>
        <taxon>Apiales</taxon>
        <taxon>Apiaceae</taxon>
        <taxon>Apioideae</taxon>
        <taxon>apioid superclade</taxon>
        <taxon>Tordylieae</taxon>
        <taxon>Tordyliinae</taxon>
        <taxon>Heracleum</taxon>
    </lineage>
</organism>
<keyword evidence="2" id="KW-1185">Reference proteome</keyword>
<sequence>MQTANWSETDDELAEESNHSGLITFDMKSKQLSYNSFPSMLRGKVKPLVFQLYDNLYVMDTVSGYRQGSFEYFYPKKQEWNLLRQPIYQHFVHGLSYRRDSNYPCLVLGSACFLSLPLDRDYLYVHHPNITYKAWLPILKRLPFSGSGVTTFYHQPNFREFYVLSFANRTIRAHLFDIYDQSVEAPKEVFSLPPSSESVEDEQMSGYFADFGDGIFSLTASDAVCVHVCTFQVFGLNMPFKFNSLSHYEYKLDALSFGADTISVVGCFAPVPNFQAIEQAEEVLEYRFSRIQEISVMTLNKDIPKPSVRDRSKQSIDTCHSVNIEQHPQQPEKKLTTSPPPSLHKKSVASFVSKASSLYYLL</sequence>
<evidence type="ECO:0000313" key="1">
    <source>
        <dbReference type="EMBL" id="KAK1367799.1"/>
    </source>
</evidence>
<evidence type="ECO:0000313" key="2">
    <source>
        <dbReference type="Proteomes" id="UP001237642"/>
    </source>
</evidence>
<accession>A0AAD8HK95</accession>